<feature type="transmembrane region" description="Helical" evidence="6">
    <location>
        <begin position="267"/>
        <end position="291"/>
    </location>
</feature>
<keyword evidence="3 6" id="KW-0812">Transmembrane</keyword>
<keyword evidence="9" id="KW-1185">Reference proteome</keyword>
<feature type="transmembrane region" description="Helical" evidence="6">
    <location>
        <begin position="235"/>
        <end position="261"/>
    </location>
</feature>
<protein>
    <submittedName>
        <fullName evidence="8">MATE family efflux protein</fullName>
    </submittedName>
</protein>
<sequence>MNSNEILHGNITKTFFKYVSANVFSMIAMSVYFLADTFFVANGVGAQGLVALNLALPAYGLISGVGLMIGTGGATLYAISLGAGEREQGNRLFTQSLVISVAFGFLYMIAMLALLDPFCRMLGASGEVLPMTKEYVRTILFFSCAFIADNIVCNFVRNDGAPRLASIALVVGSLANIVLDYVFIFPLGLGMFGAALATGTSPVISVLICSIHFLRGKNNFKLERCRFSPRQLGRIIITGFPAFVNEMSISTVILVFNMMILRLAGDIGVAAYGIVQNIVTVCNAIFTGIGQGAQPVISQNYGARNQARVKKALRLACSFALIVGAAVYLCCALFARPLAGAFNQAGTPGLTELTMRGMRLYFLAFFFLGLNIVFTLFFASISRPKPSLALSVLRGYIAILPTVLILPRALGLDGVWLSSPVAEAITLLVASICVLRFFKGDPEMNAPESDEEYRFVPYSRRHLKECAEIVAQTWDFTEGFCGLRRPGLLYEYYVRDCVIPSEHTDVILDREGHVMGLLFGGNEKASPMTRLCWKLKNRWMRFTRWLHLCLGHFGGRKAALAALRGLKEHDRMGEDTDEEFDSEINLFILSPEVRGKGLGKQLMDRYIDFCKGRGLHSSFLWTTTNCTYSFYERYGYQLYRNNQGALGNGEDLMIYYLRY</sequence>
<evidence type="ECO:0000256" key="1">
    <source>
        <dbReference type="ARBA" id="ARBA00004651"/>
    </source>
</evidence>
<proteinExistence type="predicted"/>
<feature type="domain" description="N-acetyltransferase" evidence="7">
    <location>
        <begin position="453"/>
        <end position="658"/>
    </location>
</feature>
<dbReference type="PROSITE" id="PS51186">
    <property type="entry name" value="GNAT"/>
    <property type="match status" value="1"/>
</dbReference>
<dbReference type="InterPro" id="IPR016181">
    <property type="entry name" value="Acyl_CoA_acyltransferase"/>
</dbReference>
<keyword evidence="2" id="KW-1003">Cell membrane</keyword>
<evidence type="ECO:0000256" key="4">
    <source>
        <dbReference type="ARBA" id="ARBA00022989"/>
    </source>
</evidence>
<dbReference type="Pfam" id="PF01554">
    <property type="entry name" value="MatE"/>
    <property type="match status" value="2"/>
</dbReference>
<evidence type="ECO:0000256" key="2">
    <source>
        <dbReference type="ARBA" id="ARBA00022475"/>
    </source>
</evidence>
<comment type="subcellular location">
    <subcellularLocation>
        <location evidence="1">Cell membrane</location>
        <topology evidence="1">Multi-pass membrane protein</topology>
    </subcellularLocation>
</comment>
<evidence type="ECO:0000313" key="9">
    <source>
        <dbReference type="Proteomes" id="UP000294682"/>
    </source>
</evidence>
<dbReference type="GO" id="GO:0005886">
    <property type="term" value="C:plasma membrane"/>
    <property type="evidence" value="ECO:0007669"/>
    <property type="project" value="UniProtKB-SubCell"/>
</dbReference>
<dbReference type="CDD" id="cd13143">
    <property type="entry name" value="MATE_MepA_like"/>
    <property type="match status" value="1"/>
</dbReference>
<evidence type="ECO:0000259" key="7">
    <source>
        <dbReference type="PROSITE" id="PS51186"/>
    </source>
</evidence>
<dbReference type="AlphaFoldDB" id="A0A9X8UIW2"/>
<dbReference type="NCBIfam" id="TIGR00797">
    <property type="entry name" value="matE"/>
    <property type="match status" value="1"/>
</dbReference>
<organism evidence="8 9">
    <name type="scientific">Harryflintia acetispora</name>
    <dbReference type="NCBI Taxonomy" id="1849041"/>
    <lineage>
        <taxon>Bacteria</taxon>
        <taxon>Bacillati</taxon>
        <taxon>Bacillota</taxon>
        <taxon>Clostridia</taxon>
        <taxon>Eubacteriales</taxon>
        <taxon>Oscillospiraceae</taxon>
        <taxon>Harryflintia</taxon>
    </lineage>
</organism>
<gene>
    <name evidence="8" type="ORF">EDD78_106163</name>
</gene>
<feature type="transmembrane region" description="Helical" evidence="6">
    <location>
        <begin position="135"/>
        <end position="152"/>
    </location>
</feature>
<dbReference type="SUPFAM" id="SSF55729">
    <property type="entry name" value="Acyl-CoA N-acyltransferases (Nat)"/>
    <property type="match status" value="1"/>
</dbReference>
<dbReference type="EMBL" id="SLUK01000006">
    <property type="protein sequence ID" value="TCL43300.1"/>
    <property type="molecule type" value="Genomic_DNA"/>
</dbReference>
<feature type="transmembrane region" description="Helical" evidence="6">
    <location>
        <begin position="388"/>
        <end position="410"/>
    </location>
</feature>
<dbReference type="GO" id="GO:0042910">
    <property type="term" value="F:xenobiotic transmembrane transporter activity"/>
    <property type="evidence" value="ECO:0007669"/>
    <property type="project" value="InterPro"/>
</dbReference>
<dbReference type="Proteomes" id="UP000294682">
    <property type="component" value="Unassembled WGS sequence"/>
</dbReference>
<keyword evidence="4 6" id="KW-1133">Transmembrane helix</keyword>
<dbReference type="InterPro" id="IPR000182">
    <property type="entry name" value="GNAT_dom"/>
</dbReference>
<dbReference type="InterPro" id="IPR045070">
    <property type="entry name" value="MATE_MepA-like"/>
</dbReference>
<dbReference type="GO" id="GO:0016747">
    <property type="term" value="F:acyltransferase activity, transferring groups other than amino-acyl groups"/>
    <property type="evidence" value="ECO:0007669"/>
    <property type="project" value="InterPro"/>
</dbReference>
<feature type="transmembrane region" description="Helical" evidence="6">
    <location>
        <begin position="312"/>
        <end position="335"/>
    </location>
</feature>
<feature type="transmembrane region" description="Helical" evidence="6">
    <location>
        <begin position="416"/>
        <end position="438"/>
    </location>
</feature>
<evidence type="ECO:0000313" key="8">
    <source>
        <dbReference type="EMBL" id="TCL43300.1"/>
    </source>
</evidence>
<accession>A0A9X8UIW2</accession>
<comment type="caution">
    <text evidence="8">The sequence shown here is derived from an EMBL/GenBank/DDBJ whole genome shotgun (WGS) entry which is preliminary data.</text>
</comment>
<feature type="transmembrane region" description="Helical" evidence="6">
    <location>
        <begin position="55"/>
        <end position="80"/>
    </location>
</feature>
<evidence type="ECO:0000256" key="3">
    <source>
        <dbReference type="ARBA" id="ARBA00022692"/>
    </source>
</evidence>
<dbReference type="InterPro" id="IPR002528">
    <property type="entry name" value="MATE_fam"/>
</dbReference>
<dbReference type="RefSeq" id="WP_132084650.1">
    <property type="nucleotide sequence ID" value="NZ_SLUK01000006.1"/>
</dbReference>
<dbReference type="Gene3D" id="3.40.630.30">
    <property type="match status" value="1"/>
</dbReference>
<feature type="transmembrane region" description="Helical" evidence="6">
    <location>
        <begin position="360"/>
        <end position="381"/>
    </location>
</feature>
<dbReference type="Pfam" id="PF00583">
    <property type="entry name" value="Acetyltransf_1"/>
    <property type="match status" value="1"/>
</dbReference>
<feature type="transmembrane region" description="Helical" evidence="6">
    <location>
        <begin position="15"/>
        <end position="35"/>
    </location>
</feature>
<dbReference type="InterPro" id="IPR051327">
    <property type="entry name" value="MATE_MepA_subfamily"/>
</dbReference>
<dbReference type="PANTHER" id="PTHR43823">
    <property type="entry name" value="SPORULATION PROTEIN YKVU"/>
    <property type="match status" value="1"/>
</dbReference>
<keyword evidence="5 6" id="KW-0472">Membrane</keyword>
<dbReference type="CDD" id="cd04301">
    <property type="entry name" value="NAT_SF"/>
    <property type="match status" value="1"/>
</dbReference>
<evidence type="ECO:0000256" key="6">
    <source>
        <dbReference type="SAM" id="Phobius"/>
    </source>
</evidence>
<reference evidence="8 9" key="1">
    <citation type="submission" date="2019-03" db="EMBL/GenBank/DDBJ databases">
        <title>Genomic Encyclopedia of Type Strains, Phase IV (KMG-IV): sequencing the most valuable type-strain genomes for metagenomic binning, comparative biology and taxonomic classification.</title>
        <authorList>
            <person name="Goeker M."/>
        </authorList>
    </citation>
    <scope>NUCLEOTIDE SEQUENCE [LARGE SCALE GENOMIC DNA]</scope>
    <source>
        <strain evidence="8 9">DSM 100433</strain>
    </source>
</reference>
<name>A0A9X8UIW2_9FIRM</name>
<dbReference type="PANTHER" id="PTHR43823:SF3">
    <property type="entry name" value="MULTIDRUG EXPORT PROTEIN MEPA"/>
    <property type="match status" value="1"/>
</dbReference>
<feature type="transmembrane region" description="Helical" evidence="6">
    <location>
        <begin position="191"/>
        <end position="214"/>
    </location>
</feature>
<dbReference type="GO" id="GO:0015297">
    <property type="term" value="F:antiporter activity"/>
    <property type="evidence" value="ECO:0007669"/>
    <property type="project" value="InterPro"/>
</dbReference>
<feature type="transmembrane region" description="Helical" evidence="6">
    <location>
        <begin position="92"/>
        <end position="115"/>
    </location>
</feature>
<evidence type="ECO:0000256" key="5">
    <source>
        <dbReference type="ARBA" id="ARBA00023136"/>
    </source>
</evidence>
<feature type="transmembrane region" description="Helical" evidence="6">
    <location>
        <begin position="164"/>
        <end position="185"/>
    </location>
</feature>